<evidence type="ECO:0000313" key="3">
    <source>
        <dbReference type="EMBL" id="KKE81342.1"/>
    </source>
</evidence>
<evidence type="ECO:0000256" key="1">
    <source>
        <dbReference type="ARBA" id="ARBA00010333"/>
    </source>
</evidence>
<name>A0A0F6A586_9GAMM</name>
<dbReference type="Proteomes" id="UP000033434">
    <property type="component" value="Unassembled WGS sequence"/>
</dbReference>
<dbReference type="PATRIC" id="fig|1129367.4.peg.4838"/>
<gene>
    <name evidence="3" type="ORF">N479_22670</name>
</gene>
<dbReference type="PANTHER" id="PTHR35936:SF25">
    <property type="entry name" value="ABC TRANSPORTER SUBSTRATE-BINDING PROTEIN"/>
    <property type="match status" value="1"/>
</dbReference>
<protein>
    <submittedName>
        <fullName evidence="3">Uncharacterized protein</fullName>
    </submittedName>
</protein>
<feature type="signal peptide" evidence="2">
    <location>
        <begin position="1"/>
        <end position="20"/>
    </location>
</feature>
<accession>A0A0F6A586</accession>
<feature type="chain" id="PRO_5002498635" evidence="2">
    <location>
        <begin position="21"/>
        <end position="251"/>
    </location>
</feature>
<proteinExistence type="inferred from homology"/>
<sequence length="251" mass="29275">MLLKLFVLGVFALLSLSVKSAQPDRLSLYTYHNKPPYIENLADKKGLYFDIVNLLNEFQPTLKYELVFMNKEQIRQRLDRDNLAGAVLGVNPQWFGDIEQQQFIWSDPLFYDTDEFVSSIKKPFEYQNQASLHGKKYGGVEGYFYPKLAEAERREKLTRVDASSEKELLELILQQQLDFAVISRPTFFYFAKKNGWWTSLSLSHQSHQKYYRAILVPRSKKAHFTPLLSTTGSIGFKKYMKELVSSYHISE</sequence>
<evidence type="ECO:0000256" key="2">
    <source>
        <dbReference type="SAM" id="SignalP"/>
    </source>
</evidence>
<comment type="caution">
    <text evidence="3">The sequence shown here is derived from an EMBL/GenBank/DDBJ whole genome shotgun (WGS) entry which is preliminary data.</text>
</comment>
<organism evidence="3 4">
    <name type="scientific">Pseudoalteromonas luteoviolacea S4054</name>
    <dbReference type="NCBI Taxonomy" id="1129367"/>
    <lineage>
        <taxon>Bacteria</taxon>
        <taxon>Pseudomonadati</taxon>
        <taxon>Pseudomonadota</taxon>
        <taxon>Gammaproteobacteria</taxon>
        <taxon>Alteromonadales</taxon>
        <taxon>Pseudoalteromonadaceae</taxon>
        <taxon>Pseudoalteromonas</taxon>
    </lineage>
</organism>
<comment type="similarity">
    <text evidence="1">Belongs to the bacterial solute-binding protein 3 family.</text>
</comment>
<dbReference type="PANTHER" id="PTHR35936">
    <property type="entry name" value="MEMBRANE-BOUND LYTIC MUREIN TRANSGLYCOSYLASE F"/>
    <property type="match status" value="1"/>
</dbReference>
<reference evidence="3 4" key="1">
    <citation type="journal article" date="2015" name="BMC Genomics">
        <title>Genome mining reveals unlocked bioactive potential of marine Gram-negative bacteria.</title>
        <authorList>
            <person name="Machado H."/>
            <person name="Sonnenschein E.C."/>
            <person name="Melchiorsen J."/>
            <person name="Gram L."/>
        </authorList>
    </citation>
    <scope>NUCLEOTIDE SEQUENCE [LARGE SCALE GENOMIC DNA]</scope>
    <source>
        <strain evidence="3 4">S4054</strain>
    </source>
</reference>
<dbReference type="EMBL" id="AUXW01000188">
    <property type="protein sequence ID" value="KKE81342.1"/>
    <property type="molecule type" value="Genomic_DNA"/>
</dbReference>
<dbReference type="Gene3D" id="3.40.190.10">
    <property type="entry name" value="Periplasmic binding protein-like II"/>
    <property type="match status" value="2"/>
</dbReference>
<dbReference type="SUPFAM" id="SSF53850">
    <property type="entry name" value="Periplasmic binding protein-like II"/>
    <property type="match status" value="1"/>
</dbReference>
<keyword evidence="2" id="KW-0732">Signal</keyword>
<evidence type="ECO:0000313" key="4">
    <source>
        <dbReference type="Proteomes" id="UP000033434"/>
    </source>
</evidence>
<dbReference type="RefSeq" id="WP_046358154.1">
    <property type="nucleotide sequence ID" value="NZ_AUXW01000188.1"/>
</dbReference>
<dbReference type="AlphaFoldDB" id="A0A0F6A586"/>